<keyword evidence="2" id="KW-0472">Membrane</keyword>
<evidence type="ECO:0000313" key="5">
    <source>
        <dbReference type="Proteomes" id="UP000054538"/>
    </source>
</evidence>
<evidence type="ECO:0000313" key="4">
    <source>
        <dbReference type="EMBL" id="KIK82162.1"/>
    </source>
</evidence>
<dbReference type="InterPro" id="IPR041622">
    <property type="entry name" value="SLATT_fungi"/>
</dbReference>
<feature type="domain" description="SMODS and SLOG-associating 2TM effector" evidence="3">
    <location>
        <begin position="178"/>
        <end position="303"/>
    </location>
</feature>
<dbReference type="AlphaFoldDB" id="A0A0D0CHI0"/>
<evidence type="ECO:0000259" key="3">
    <source>
        <dbReference type="Pfam" id="PF18142"/>
    </source>
</evidence>
<dbReference type="OrthoDB" id="3245801at2759"/>
<feature type="transmembrane region" description="Helical" evidence="2">
    <location>
        <begin position="195"/>
        <end position="218"/>
    </location>
</feature>
<feature type="compositionally biased region" description="Pro residues" evidence="1">
    <location>
        <begin position="32"/>
        <end position="44"/>
    </location>
</feature>
<evidence type="ECO:0000256" key="2">
    <source>
        <dbReference type="SAM" id="Phobius"/>
    </source>
</evidence>
<feature type="compositionally biased region" description="Polar residues" evidence="1">
    <location>
        <begin position="55"/>
        <end position="77"/>
    </location>
</feature>
<feature type="compositionally biased region" description="Polar residues" evidence="1">
    <location>
        <begin position="100"/>
        <end position="111"/>
    </location>
</feature>
<name>A0A0D0CHI0_9AGAM</name>
<dbReference type="EMBL" id="KN825669">
    <property type="protein sequence ID" value="KIK82162.1"/>
    <property type="molecule type" value="Genomic_DNA"/>
</dbReference>
<dbReference type="HOGENOM" id="CLU_064546_1_0_1"/>
<reference evidence="5" key="2">
    <citation type="submission" date="2015-01" db="EMBL/GenBank/DDBJ databases">
        <title>Evolutionary Origins and Diversification of the Mycorrhizal Mutualists.</title>
        <authorList>
            <consortium name="DOE Joint Genome Institute"/>
            <consortium name="Mycorrhizal Genomics Consortium"/>
            <person name="Kohler A."/>
            <person name="Kuo A."/>
            <person name="Nagy L.G."/>
            <person name="Floudas D."/>
            <person name="Copeland A."/>
            <person name="Barry K.W."/>
            <person name="Cichocki N."/>
            <person name="Veneault-Fourrey C."/>
            <person name="LaButti K."/>
            <person name="Lindquist E.A."/>
            <person name="Lipzen A."/>
            <person name="Lundell T."/>
            <person name="Morin E."/>
            <person name="Murat C."/>
            <person name="Riley R."/>
            <person name="Ohm R."/>
            <person name="Sun H."/>
            <person name="Tunlid A."/>
            <person name="Henrissat B."/>
            <person name="Grigoriev I.V."/>
            <person name="Hibbett D.S."/>
            <person name="Martin F."/>
        </authorList>
    </citation>
    <scope>NUCLEOTIDE SEQUENCE [LARGE SCALE GENOMIC DNA]</scope>
    <source>
        <strain evidence="5">Ve08.2h10</strain>
    </source>
</reference>
<protein>
    <recommendedName>
        <fullName evidence="3">SMODS and SLOG-associating 2TM effector domain-containing protein</fullName>
    </recommendedName>
</protein>
<feature type="transmembrane region" description="Helical" evidence="2">
    <location>
        <begin position="224"/>
        <end position="243"/>
    </location>
</feature>
<reference evidence="4 5" key="1">
    <citation type="submission" date="2014-04" db="EMBL/GenBank/DDBJ databases">
        <authorList>
            <consortium name="DOE Joint Genome Institute"/>
            <person name="Kuo A."/>
            <person name="Kohler A."/>
            <person name="Jargeat P."/>
            <person name="Nagy L.G."/>
            <person name="Floudas D."/>
            <person name="Copeland A."/>
            <person name="Barry K.W."/>
            <person name="Cichocki N."/>
            <person name="Veneault-Fourrey C."/>
            <person name="LaButti K."/>
            <person name="Lindquist E.A."/>
            <person name="Lipzen A."/>
            <person name="Lundell T."/>
            <person name="Morin E."/>
            <person name="Murat C."/>
            <person name="Sun H."/>
            <person name="Tunlid A."/>
            <person name="Henrissat B."/>
            <person name="Grigoriev I.V."/>
            <person name="Hibbett D.S."/>
            <person name="Martin F."/>
            <person name="Nordberg H.P."/>
            <person name="Cantor M.N."/>
            <person name="Hua S.X."/>
        </authorList>
    </citation>
    <scope>NUCLEOTIDE SEQUENCE [LARGE SCALE GENOMIC DNA]</scope>
    <source>
        <strain evidence="4 5">Ve08.2h10</strain>
    </source>
</reference>
<dbReference type="STRING" id="930991.A0A0D0CHI0"/>
<organism evidence="4 5">
    <name type="scientific">Paxillus rubicundulus Ve08.2h10</name>
    <dbReference type="NCBI Taxonomy" id="930991"/>
    <lineage>
        <taxon>Eukaryota</taxon>
        <taxon>Fungi</taxon>
        <taxon>Dikarya</taxon>
        <taxon>Basidiomycota</taxon>
        <taxon>Agaricomycotina</taxon>
        <taxon>Agaricomycetes</taxon>
        <taxon>Agaricomycetidae</taxon>
        <taxon>Boletales</taxon>
        <taxon>Paxilineae</taxon>
        <taxon>Paxillaceae</taxon>
        <taxon>Paxillus</taxon>
    </lineage>
</organism>
<keyword evidence="5" id="KW-1185">Reference proteome</keyword>
<feature type="compositionally biased region" description="Low complexity" evidence="1">
    <location>
        <begin position="21"/>
        <end position="31"/>
    </location>
</feature>
<keyword evidence="2" id="KW-1133">Transmembrane helix</keyword>
<dbReference type="NCBIfam" id="NF033635">
    <property type="entry name" value="SLATT_fungal"/>
    <property type="match status" value="1"/>
</dbReference>
<gene>
    <name evidence="4" type="ORF">PAXRUDRAFT_832365</name>
</gene>
<dbReference type="Proteomes" id="UP000054538">
    <property type="component" value="Unassembled WGS sequence"/>
</dbReference>
<evidence type="ECO:0000256" key="1">
    <source>
        <dbReference type="SAM" id="MobiDB-lite"/>
    </source>
</evidence>
<dbReference type="InParanoid" id="A0A0D0CHI0"/>
<keyword evidence="2" id="KW-0812">Transmembrane</keyword>
<accession>A0A0D0CHI0</accession>
<sequence>MNRDRNTSGGPANQGDGTTGPQGVPAVQPPFVVQPPPTGQPPPAIQHLPSVHGGTDTSLQERLQIVTPQHSGNSASTGHRDARPQSSSSPERLLLGGTTEGFSTFPRSQDNPYVDFERVTPPPPARSREGQTRGVTRRGTRISLGAQNTPGLDWIVPVDEKSNSQRTVGDRLQPTIEHAIIEKDKYAQKALWTGYALNIAIGMQVLLGALTTGLAAAVTDPRHAQIATSLLGGMSTMVASYLARARGSNEPELSITRVKDLEQFLRESKAFQMDHAHEYGSTENGLNQRLDDLRQRFEALLGNANGERKLSPVGVGS</sequence>
<dbReference type="Pfam" id="PF18142">
    <property type="entry name" value="SLATT_fungal"/>
    <property type="match status" value="1"/>
</dbReference>
<feature type="region of interest" description="Disordered" evidence="1">
    <location>
        <begin position="1"/>
        <end position="137"/>
    </location>
</feature>
<proteinExistence type="predicted"/>